<dbReference type="EMBL" id="HE601135">
    <property type="protein sequence ID" value="CAP25555.1"/>
    <property type="molecule type" value="Genomic_DNA"/>
</dbReference>
<dbReference type="eggNOG" id="ENOG502SXBJ">
    <property type="taxonomic scope" value="Eukaryota"/>
</dbReference>
<keyword evidence="1" id="KW-1133">Transmembrane helix</keyword>
<dbReference type="Proteomes" id="UP000008549">
    <property type="component" value="Unassembled WGS sequence"/>
</dbReference>
<dbReference type="AlphaFoldDB" id="A8WYU7"/>
<dbReference type="GO" id="GO:0005886">
    <property type="term" value="C:plasma membrane"/>
    <property type="evidence" value="ECO:0000318"/>
    <property type="project" value="GO_Central"/>
</dbReference>
<dbReference type="PANTHER" id="PTHR22943">
    <property type="entry name" value="7-TRANSMEMBRANE DOMAIN RECEPTOR C.ELEGANS"/>
    <property type="match status" value="1"/>
</dbReference>
<proteinExistence type="predicted"/>
<feature type="transmembrane region" description="Helical" evidence="1">
    <location>
        <begin position="6"/>
        <end position="31"/>
    </location>
</feature>
<keyword evidence="1" id="KW-0812">Transmembrane</keyword>
<keyword evidence="1" id="KW-0472">Membrane</keyword>
<feature type="transmembrane region" description="Helical" evidence="1">
    <location>
        <begin position="205"/>
        <end position="230"/>
    </location>
</feature>
<dbReference type="InParanoid" id="A8WYU7"/>
<keyword evidence="3" id="KW-1185">Reference proteome</keyword>
<feature type="transmembrane region" description="Helical" evidence="1">
    <location>
        <begin position="130"/>
        <end position="151"/>
    </location>
</feature>
<dbReference type="CTD" id="8580092"/>
<dbReference type="PANTHER" id="PTHR22943:SF35">
    <property type="entry name" value="SEVEN TM RECEPTOR"/>
    <property type="match status" value="1"/>
</dbReference>
<dbReference type="KEGG" id="cbr:CBG_04938"/>
<dbReference type="Pfam" id="PF10326">
    <property type="entry name" value="7TM_GPCR_Str"/>
    <property type="match status" value="1"/>
</dbReference>
<dbReference type="RefSeq" id="XP_002638096.1">
    <property type="nucleotide sequence ID" value="XM_002638050.1"/>
</dbReference>
<dbReference type="GeneID" id="8580092"/>
<evidence type="ECO:0000256" key="1">
    <source>
        <dbReference type="SAM" id="Phobius"/>
    </source>
</evidence>
<reference evidence="2 3" key="2">
    <citation type="journal article" date="2011" name="PLoS Genet.">
        <title>Caenorhabditis briggsae recombinant inbred line genotypes reveal inter-strain incompatibility and the evolution of recombination.</title>
        <authorList>
            <person name="Ross J.A."/>
            <person name="Koboldt D.C."/>
            <person name="Staisch J.E."/>
            <person name="Chamberlin H.M."/>
            <person name="Gupta B.P."/>
            <person name="Miller R.D."/>
            <person name="Baird S.E."/>
            <person name="Haag E.S."/>
        </authorList>
    </citation>
    <scope>NUCLEOTIDE SEQUENCE [LARGE SCALE GENOMIC DNA]</scope>
    <source>
        <strain evidence="2 3">AF16</strain>
    </source>
</reference>
<feature type="transmembrane region" description="Helical" evidence="1">
    <location>
        <begin position="93"/>
        <end position="118"/>
    </location>
</feature>
<sequence length="364" mass="41294">MSDTTLIVIITQFILAIIAFLMNGLLIVLIILKSPKKLGTYKYIMISMSVFEVFYAGIDFLIKPEVRSKDDHWMSTTNARRSSIPLNISYPLLLIWVCSFGVALACFGVHFVFRYLIVKGRTQWVTGSRNFCIWLSFPIMFGLLYAITVHICLHFDEMLDRAVREEIASAENIETSEITYFGFSFFKTVSSTAEVVADWTQITGLTILCGIITTSFVTMSYFGTNLYFSILKLSNMKNNSEVSHALQTQLFYFLVIQTIIPVALIHFPCTLLFIAAFLGTGKETYGMVLTVTISIFLAIDPLPSLIIIKPYRETIKSEQSTFPSEWTNSNSDFYKLRCKIWTPSQVDPAPVYGTYNHFSRSTST</sequence>
<protein>
    <submittedName>
        <fullName evidence="2">Protein CBG04938</fullName>
    </submittedName>
</protein>
<feature type="transmembrane region" description="Helical" evidence="1">
    <location>
        <begin position="43"/>
        <end position="62"/>
    </location>
</feature>
<dbReference type="HOGENOM" id="CLU_036335_2_0_1"/>
<dbReference type="SUPFAM" id="SSF81321">
    <property type="entry name" value="Family A G protein-coupled receptor-like"/>
    <property type="match status" value="1"/>
</dbReference>
<evidence type="ECO:0000313" key="2">
    <source>
        <dbReference type="EMBL" id="CAP25555.1"/>
    </source>
</evidence>
<evidence type="ECO:0000313" key="3">
    <source>
        <dbReference type="Proteomes" id="UP000008549"/>
    </source>
</evidence>
<dbReference type="GO" id="GO:0007186">
    <property type="term" value="P:G protein-coupled receptor signaling pathway"/>
    <property type="evidence" value="ECO:0000318"/>
    <property type="project" value="GO_Central"/>
</dbReference>
<dbReference type="InterPro" id="IPR019428">
    <property type="entry name" value="7TM_GPCR_serpentine_rcpt_Str"/>
</dbReference>
<gene>
    <name evidence="2" type="ORF">CBG04938</name>
    <name evidence="2" type="ORF">CBG_04938</name>
</gene>
<reference evidence="2 3" key="1">
    <citation type="journal article" date="2003" name="PLoS Biol.">
        <title>The genome sequence of Caenorhabditis briggsae: a platform for comparative genomics.</title>
        <authorList>
            <person name="Stein L.D."/>
            <person name="Bao Z."/>
            <person name="Blasiar D."/>
            <person name="Blumenthal T."/>
            <person name="Brent M.R."/>
            <person name="Chen N."/>
            <person name="Chinwalla A."/>
            <person name="Clarke L."/>
            <person name="Clee C."/>
            <person name="Coghlan A."/>
            <person name="Coulson A."/>
            <person name="D'Eustachio P."/>
            <person name="Fitch D.H."/>
            <person name="Fulton L.A."/>
            <person name="Fulton R.E."/>
            <person name="Griffiths-Jones S."/>
            <person name="Harris T.W."/>
            <person name="Hillier L.W."/>
            <person name="Kamath R."/>
            <person name="Kuwabara P.E."/>
            <person name="Mardis E.R."/>
            <person name="Marra M.A."/>
            <person name="Miner T.L."/>
            <person name="Minx P."/>
            <person name="Mullikin J.C."/>
            <person name="Plumb R.W."/>
            <person name="Rogers J."/>
            <person name="Schein J.E."/>
            <person name="Sohrmann M."/>
            <person name="Spieth J."/>
            <person name="Stajich J.E."/>
            <person name="Wei C."/>
            <person name="Willey D."/>
            <person name="Wilson R.K."/>
            <person name="Durbin R."/>
            <person name="Waterston R.H."/>
        </authorList>
    </citation>
    <scope>NUCLEOTIDE SEQUENCE [LARGE SCALE GENOMIC DNA]</scope>
    <source>
        <strain evidence="2 3">AF16</strain>
    </source>
</reference>
<organism evidence="2 3">
    <name type="scientific">Caenorhabditis briggsae</name>
    <dbReference type="NCBI Taxonomy" id="6238"/>
    <lineage>
        <taxon>Eukaryota</taxon>
        <taxon>Metazoa</taxon>
        <taxon>Ecdysozoa</taxon>
        <taxon>Nematoda</taxon>
        <taxon>Chromadorea</taxon>
        <taxon>Rhabditida</taxon>
        <taxon>Rhabditina</taxon>
        <taxon>Rhabditomorpha</taxon>
        <taxon>Rhabditoidea</taxon>
        <taxon>Rhabditidae</taxon>
        <taxon>Peloderinae</taxon>
        <taxon>Caenorhabditis</taxon>
    </lineage>
</organism>
<dbReference type="GO" id="GO:0038022">
    <property type="term" value="F:G protein-coupled olfactory receptor activity"/>
    <property type="evidence" value="ECO:0000318"/>
    <property type="project" value="GO_Central"/>
</dbReference>
<feature type="transmembrane region" description="Helical" evidence="1">
    <location>
        <begin position="284"/>
        <end position="308"/>
    </location>
</feature>
<name>A8WYU7_CAEBR</name>
<accession>A8WYU7</accession>
<dbReference type="STRING" id="6238.A8WYU7"/>
<feature type="transmembrane region" description="Helical" evidence="1">
    <location>
        <begin position="250"/>
        <end position="278"/>
    </location>
</feature>
<dbReference type="GO" id="GO:0042048">
    <property type="term" value="P:olfactory behavior"/>
    <property type="evidence" value="ECO:0000318"/>
    <property type="project" value="GO_Central"/>
</dbReference>